<protein>
    <submittedName>
        <fullName evidence="1">Uncharacterized protein</fullName>
    </submittedName>
</protein>
<organism evidence="1 2">
    <name type="scientific">Botryotinia fuckeliana (strain T4)</name>
    <name type="common">Noble rot fungus</name>
    <name type="synonym">Botrytis cinerea</name>
    <dbReference type="NCBI Taxonomy" id="999810"/>
    <lineage>
        <taxon>Eukaryota</taxon>
        <taxon>Fungi</taxon>
        <taxon>Dikarya</taxon>
        <taxon>Ascomycota</taxon>
        <taxon>Pezizomycotina</taxon>
        <taxon>Leotiomycetes</taxon>
        <taxon>Helotiales</taxon>
        <taxon>Sclerotiniaceae</taxon>
        <taxon>Botrytis</taxon>
    </lineage>
</organism>
<dbReference type="InParanoid" id="G2YQI6"/>
<sequence length="105" mass="11743">MPLLKTTSSSFPPPLAGTRDACISPQIHCRWEQEVGGNITSLEKPSPTKLSVVPSLRRHIDCDLEDSFEDILQQKGGPWELRKGVISMYCPKVSLYGQEFKDINV</sequence>
<dbReference type="EMBL" id="FQ790349">
    <property type="protein sequence ID" value="CCD53884.1"/>
    <property type="molecule type" value="Genomic_DNA"/>
</dbReference>
<gene>
    <name evidence="1" type="ORF">BofuT4_P130640.1</name>
</gene>
<proteinExistence type="predicted"/>
<evidence type="ECO:0000313" key="1">
    <source>
        <dbReference type="EMBL" id="CCD53884.1"/>
    </source>
</evidence>
<dbReference type="Proteomes" id="UP000008177">
    <property type="component" value="Unplaced contigs"/>
</dbReference>
<name>G2YQI6_BOTF4</name>
<reference evidence="2" key="1">
    <citation type="journal article" date="2011" name="PLoS Genet.">
        <title>Genomic analysis of the necrotrophic fungal pathogens Sclerotinia sclerotiorum and Botrytis cinerea.</title>
        <authorList>
            <person name="Amselem J."/>
            <person name="Cuomo C.A."/>
            <person name="van Kan J.A."/>
            <person name="Viaud M."/>
            <person name="Benito E.P."/>
            <person name="Couloux A."/>
            <person name="Coutinho P.M."/>
            <person name="de Vries R.P."/>
            <person name="Dyer P.S."/>
            <person name="Fillinger S."/>
            <person name="Fournier E."/>
            <person name="Gout L."/>
            <person name="Hahn M."/>
            <person name="Kohn L."/>
            <person name="Lapalu N."/>
            <person name="Plummer K.M."/>
            <person name="Pradier J.M."/>
            <person name="Quevillon E."/>
            <person name="Sharon A."/>
            <person name="Simon A."/>
            <person name="ten Have A."/>
            <person name="Tudzynski B."/>
            <person name="Tudzynski P."/>
            <person name="Wincker P."/>
            <person name="Andrew M."/>
            <person name="Anthouard V."/>
            <person name="Beever R.E."/>
            <person name="Beffa R."/>
            <person name="Benoit I."/>
            <person name="Bouzid O."/>
            <person name="Brault B."/>
            <person name="Chen Z."/>
            <person name="Choquer M."/>
            <person name="Collemare J."/>
            <person name="Cotton P."/>
            <person name="Danchin E.G."/>
            <person name="Da Silva C."/>
            <person name="Gautier A."/>
            <person name="Giraud C."/>
            <person name="Giraud T."/>
            <person name="Gonzalez C."/>
            <person name="Grossetete S."/>
            <person name="Guldener U."/>
            <person name="Henrissat B."/>
            <person name="Howlett B.J."/>
            <person name="Kodira C."/>
            <person name="Kretschmer M."/>
            <person name="Lappartient A."/>
            <person name="Leroch M."/>
            <person name="Levis C."/>
            <person name="Mauceli E."/>
            <person name="Neuveglise C."/>
            <person name="Oeser B."/>
            <person name="Pearson M."/>
            <person name="Poulain J."/>
            <person name="Poussereau N."/>
            <person name="Quesneville H."/>
            <person name="Rascle C."/>
            <person name="Schumacher J."/>
            <person name="Segurens B."/>
            <person name="Sexton A."/>
            <person name="Silva E."/>
            <person name="Sirven C."/>
            <person name="Soanes D.M."/>
            <person name="Talbot N.J."/>
            <person name="Templeton M."/>
            <person name="Yandava C."/>
            <person name="Yarden O."/>
            <person name="Zeng Q."/>
            <person name="Rollins J.A."/>
            <person name="Lebrun M.H."/>
            <person name="Dickman M."/>
        </authorList>
    </citation>
    <scope>NUCLEOTIDE SEQUENCE [LARGE SCALE GENOMIC DNA]</scope>
    <source>
        <strain evidence="2">T4</strain>
    </source>
</reference>
<dbReference type="HOGENOM" id="CLU_2236206_0_0_1"/>
<dbReference type="AlphaFoldDB" id="G2YQI6"/>
<evidence type="ECO:0000313" key="2">
    <source>
        <dbReference type="Proteomes" id="UP000008177"/>
    </source>
</evidence>
<dbReference type="OrthoDB" id="10463312at2759"/>
<accession>G2YQI6</accession>